<evidence type="ECO:0000313" key="1">
    <source>
        <dbReference type="EMBL" id="KUP91765.1"/>
    </source>
</evidence>
<keyword evidence="2" id="KW-1185">Reference proteome</keyword>
<dbReference type="RefSeq" id="WP_068246460.1">
    <property type="nucleotide sequence ID" value="NZ_LPUY01000088.1"/>
</dbReference>
<proteinExistence type="predicted"/>
<comment type="caution">
    <text evidence="1">The sequence shown here is derived from an EMBL/GenBank/DDBJ whole genome shotgun (WGS) entry which is preliminary data.</text>
</comment>
<evidence type="ECO:0000313" key="2">
    <source>
        <dbReference type="Proteomes" id="UP000068382"/>
    </source>
</evidence>
<dbReference type="EMBL" id="LPUY01000088">
    <property type="protein sequence ID" value="KUP91765.1"/>
    <property type="molecule type" value="Genomic_DNA"/>
</dbReference>
<dbReference type="AlphaFoldDB" id="A0A132BTP7"/>
<dbReference type="InterPro" id="IPR011008">
    <property type="entry name" value="Dimeric_a/b-barrel"/>
</dbReference>
<dbReference type="Gene3D" id="3.30.70.100">
    <property type="match status" value="1"/>
</dbReference>
<name>A0A132BTP7_9RHOB</name>
<sequence length="114" mass="13356">MIAIVTKYPARREKFDDLLAFVTNLVKDKDKIRIGCSESHLYASPNRDEIQVASIWESLEYYERYVDELVSRFAVLDLQSELLRDEVRIEVYDTLDAGMINQVPLRSERHQPHA</sequence>
<dbReference type="SUPFAM" id="SSF54909">
    <property type="entry name" value="Dimeric alpha+beta barrel"/>
    <property type="match status" value="1"/>
</dbReference>
<organism evidence="1 2">
    <name type="scientific">Tritonibacter horizontis</name>
    <dbReference type="NCBI Taxonomy" id="1768241"/>
    <lineage>
        <taxon>Bacteria</taxon>
        <taxon>Pseudomonadati</taxon>
        <taxon>Pseudomonadota</taxon>
        <taxon>Alphaproteobacteria</taxon>
        <taxon>Rhodobacterales</taxon>
        <taxon>Paracoccaceae</taxon>
        <taxon>Tritonibacter</taxon>
    </lineage>
</organism>
<gene>
    <name evidence="1" type="ORF">TRIHO_34270</name>
</gene>
<accession>A0A132BTP7</accession>
<protein>
    <recommendedName>
        <fullName evidence="3">ABM domain-containing protein</fullName>
    </recommendedName>
</protein>
<reference evidence="1 2" key="1">
    <citation type="submission" date="2015-12" db="EMBL/GenBank/DDBJ databases">
        <title>Genome sequence of the marine Rhodobacteraceae strain O3.65, Candidatus Tritonibacter horizontis.</title>
        <authorList>
            <person name="Poehlein A."/>
            <person name="Giebel H.A."/>
            <person name="Voget S."/>
            <person name="Brinkhoff T."/>
        </authorList>
    </citation>
    <scope>NUCLEOTIDE SEQUENCE [LARGE SCALE GENOMIC DNA]</scope>
    <source>
        <strain evidence="1 2">O3.65</strain>
    </source>
</reference>
<dbReference type="Proteomes" id="UP000068382">
    <property type="component" value="Unassembled WGS sequence"/>
</dbReference>
<dbReference type="OrthoDB" id="7867376at2"/>
<evidence type="ECO:0008006" key="3">
    <source>
        <dbReference type="Google" id="ProtNLM"/>
    </source>
</evidence>